<evidence type="ECO:0000313" key="3">
    <source>
        <dbReference type="EMBL" id="RHZ87555.1"/>
    </source>
</evidence>
<dbReference type="PROSITE" id="PS51886">
    <property type="entry name" value="TLDC"/>
    <property type="match status" value="1"/>
</dbReference>
<evidence type="ECO:0000259" key="1">
    <source>
        <dbReference type="PROSITE" id="PS50097"/>
    </source>
</evidence>
<dbReference type="Pfam" id="PF07707">
    <property type="entry name" value="BACK"/>
    <property type="match status" value="1"/>
</dbReference>
<dbReference type="PANTHER" id="PTHR46306">
    <property type="entry name" value="BTB/POZ DOMAIN-CONTAINING PROTEIN 9"/>
    <property type="match status" value="1"/>
</dbReference>
<dbReference type="Pfam" id="PF00651">
    <property type="entry name" value="BTB"/>
    <property type="match status" value="1"/>
</dbReference>
<dbReference type="PANTHER" id="PTHR46306:SF1">
    <property type="entry name" value="BTB_POZ DOMAIN-CONTAINING PROTEIN 9"/>
    <property type="match status" value="1"/>
</dbReference>
<gene>
    <name evidence="3" type="ORF">Glove_33g255</name>
</gene>
<dbReference type="InterPro" id="IPR000210">
    <property type="entry name" value="BTB/POZ_dom"/>
</dbReference>
<evidence type="ECO:0008006" key="5">
    <source>
        <dbReference type="Google" id="ProtNLM"/>
    </source>
</evidence>
<dbReference type="InterPro" id="IPR011705">
    <property type="entry name" value="BACK"/>
</dbReference>
<keyword evidence="4" id="KW-1185">Reference proteome</keyword>
<accession>A0A397JGS9</accession>
<dbReference type="EMBL" id="PQFF01000031">
    <property type="protein sequence ID" value="RHZ87555.1"/>
    <property type="molecule type" value="Genomic_DNA"/>
</dbReference>
<dbReference type="SUPFAM" id="SSF54695">
    <property type="entry name" value="POZ domain"/>
    <property type="match status" value="1"/>
</dbReference>
<dbReference type="PROSITE" id="PS50097">
    <property type="entry name" value="BTB"/>
    <property type="match status" value="1"/>
</dbReference>
<dbReference type="Proteomes" id="UP000266861">
    <property type="component" value="Unassembled WGS sequence"/>
</dbReference>
<dbReference type="SMART" id="SM00225">
    <property type="entry name" value="BTB"/>
    <property type="match status" value="1"/>
</dbReference>
<dbReference type="InterPro" id="IPR011333">
    <property type="entry name" value="SKP1/BTB/POZ_sf"/>
</dbReference>
<dbReference type="Gene3D" id="1.25.40.420">
    <property type="match status" value="1"/>
</dbReference>
<feature type="domain" description="BTB" evidence="1">
    <location>
        <begin position="23"/>
        <end position="93"/>
    </location>
</feature>
<dbReference type="Pfam" id="PF07534">
    <property type="entry name" value="TLD"/>
    <property type="match status" value="1"/>
</dbReference>
<dbReference type="GO" id="GO:0005737">
    <property type="term" value="C:cytoplasm"/>
    <property type="evidence" value="ECO:0007669"/>
    <property type="project" value="TreeGrafter"/>
</dbReference>
<reference evidence="3 4" key="1">
    <citation type="submission" date="2018-08" db="EMBL/GenBank/DDBJ databases">
        <title>Genome and evolution of the arbuscular mycorrhizal fungus Diversispora epigaea (formerly Glomus versiforme) and its bacterial endosymbionts.</title>
        <authorList>
            <person name="Sun X."/>
            <person name="Fei Z."/>
            <person name="Harrison M."/>
        </authorList>
    </citation>
    <scope>NUCLEOTIDE SEQUENCE [LARGE SCALE GENOMIC DNA]</scope>
    <source>
        <strain evidence="3 4">IT104</strain>
    </source>
</reference>
<proteinExistence type="predicted"/>
<protein>
    <recommendedName>
        <fullName evidence="5">BTB domain-containing protein</fullName>
    </recommendedName>
</protein>
<dbReference type="Gene3D" id="3.30.710.10">
    <property type="entry name" value="Potassium Channel Kv1.1, Chain A"/>
    <property type="match status" value="1"/>
</dbReference>
<dbReference type="InterPro" id="IPR052407">
    <property type="entry name" value="BTB_POZ_domain_cont_9"/>
</dbReference>
<sequence>MSLKFFEKLSQNFIELLSDKDDYNVIIEVENREKSFTAHSNILKYRSSYFRQKLENIQSNEKNIKIITKPSISSKIFDVILKYIYGGIVNLEKVETRFIFDLMLIANEFELEELSNKLETILIEDKASWLKTHFSLVYRTIFVKENFKNLENFCNDIVVKYPNLIFDSSDFTSLPESALVSLLKRDDLQMKEVEIWDYIIKWGITQNPTLPTNLGDWKKENFLTLKTTLQQCLPHIRYFHITNIEIHDKFRPYKKIIDKQLWEDINQHLVAPDRPIKSIILPARSVLVTKLPLRITELKESFSTIISEDHAAEISSWIDSKTATYSIANIPYKFELILCGTRDGFAPQTFWNICHDHACTIVVAKVKGTDEILGGYNPLAWNDKYYGWMETKDSFIFSLKNGNIQNSILSRVKVNKRAILNLCKNDPNDYGPYFGYGFSLFSKKSNFNLDSFSLCDNSPNYYEKRIKHHQIHFLLIIMKYLKLLENLKQ</sequence>
<dbReference type="AlphaFoldDB" id="A0A397JGS9"/>
<organism evidence="3 4">
    <name type="scientific">Diversispora epigaea</name>
    <dbReference type="NCBI Taxonomy" id="1348612"/>
    <lineage>
        <taxon>Eukaryota</taxon>
        <taxon>Fungi</taxon>
        <taxon>Fungi incertae sedis</taxon>
        <taxon>Mucoromycota</taxon>
        <taxon>Glomeromycotina</taxon>
        <taxon>Glomeromycetes</taxon>
        <taxon>Diversisporales</taxon>
        <taxon>Diversisporaceae</taxon>
        <taxon>Diversispora</taxon>
    </lineage>
</organism>
<comment type="caution">
    <text evidence="3">The sequence shown here is derived from an EMBL/GenBank/DDBJ whole genome shotgun (WGS) entry which is preliminary data.</text>
</comment>
<dbReference type="OrthoDB" id="1022638at2759"/>
<evidence type="ECO:0000259" key="2">
    <source>
        <dbReference type="PROSITE" id="PS51886"/>
    </source>
</evidence>
<evidence type="ECO:0000313" key="4">
    <source>
        <dbReference type="Proteomes" id="UP000266861"/>
    </source>
</evidence>
<feature type="domain" description="TLDc" evidence="2">
    <location>
        <begin position="304"/>
        <end position="489"/>
    </location>
</feature>
<name>A0A397JGS9_9GLOM</name>
<dbReference type="InterPro" id="IPR006571">
    <property type="entry name" value="TLDc_dom"/>
</dbReference>